<proteinExistence type="inferred from homology"/>
<dbReference type="Proteomes" id="UP000285278">
    <property type="component" value="Unassembled WGS sequence"/>
</dbReference>
<keyword evidence="7" id="KW-1185">Reference proteome</keyword>
<dbReference type="Pfam" id="PF00534">
    <property type="entry name" value="Glycos_transf_1"/>
    <property type="match status" value="1"/>
</dbReference>
<evidence type="ECO:0000256" key="3">
    <source>
        <dbReference type="ARBA" id="ARBA00022679"/>
    </source>
</evidence>
<organism evidence="6 7">
    <name type="scientific">Corynebacterium falsenii</name>
    <dbReference type="NCBI Taxonomy" id="108486"/>
    <lineage>
        <taxon>Bacteria</taxon>
        <taxon>Bacillati</taxon>
        <taxon>Actinomycetota</taxon>
        <taxon>Actinomycetes</taxon>
        <taxon>Mycobacteriales</taxon>
        <taxon>Corynebacteriaceae</taxon>
        <taxon>Corynebacterium</taxon>
    </lineage>
</organism>
<name>A0A418Q612_9CORY</name>
<reference evidence="6 7" key="1">
    <citation type="submission" date="2018-09" db="EMBL/GenBank/DDBJ databases">
        <title>Optimization and identification of Corynebacterium falsenii FN1-14 from fish paste.</title>
        <authorList>
            <person name="Daroonpunt R."/>
            <person name="Tanasupawat S."/>
        </authorList>
    </citation>
    <scope>NUCLEOTIDE SEQUENCE [LARGE SCALE GENOMIC DNA]</scope>
    <source>
        <strain evidence="6 7">FN1-14</strain>
    </source>
</reference>
<accession>A0A418Q612</accession>
<dbReference type="OrthoDB" id="9806887at2"/>
<dbReference type="AlphaFoldDB" id="A0A418Q612"/>
<sequence length="408" mass="44430">MVPTMKIVLLCWRDTNHPEGGGSERYLQRVAAYLADQGHQVIFRTAKYPGSARREVVTVDEDGTTPHAPVVFSRGGSNLSVYPRALAVLLAARLGIKRIGFGRFSHRLPLADMGRPDVVVDTQNGVPFFASLVSGAPTVVLTHHCHREQWSVAGPFLSRLGWFIESRLSPLIHRRSPWVTVSAPSADELAELGVPRDHVRIIRNGIDPVPASLIPDAPPRQTSSASDGTSTVHLVALSRLVPHKQIEHALDALAVVIRTHPNVRLDVIGDGWWSEKLREHARDLGVEGHVVFHGHVSEELKHLLLDRAAIHVMPSRKEGWGLAVIEAAQHGVPTVGYASSAGLRDSIVDGTTGLLCGSPGGLINAVEYLLDHPEEAERMGANAKARAQEFSWEATGQAWEQLLRQLGS</sequence>
<dbReference type="InterPro" id="IPR001296">
    <property type="entry name" value="Glyco_trans_1"/>
</dbReference>
<dbReference type="Gene3D" id="3.40.50.2000">
    <property type="entry name" value="Glycogen Phosphorylase B"/>
    <property type="match status" value="2"/>
</dbReference>
<evidence type="ECO:0000313" key="7">
    <source>
        <dbReference type="Proteomes" id="UP000285278"/>
    </source>
</evidence>
<comment type="similarity">
    <text evidence="1">Belongs to the glycosyltransferase group 1 family. Glycosyltransferase 4 subfamily.</text>
</comment>
<keyword evidence="2" id="KW-0328">Glycosyltransferase</keyword>
<dbReference type="Pfam" id="PF13439">
    <property type="entry name" value="Glyco_transf_4"/>
    <property type="match status" value="1"/>
</dbReference>
<evidence type="ECO:0000259" key="4">
    <source>
        <dbReference type="Pfam" id="PF00534"/>
    </source>
</evidence>
<dbReference type="SUPFAM" id="SSF53756">
    <property type="entry name" value="UDP-Glycosyltransferase/glycogen phosphorylase"/>
    <property type="match status" value="1"/>
</dbReference>
<dbReference type="EMBL" id="QXJK01000009">
    <property type="protein sequence ID" value="RIX34157.1"/>
    <property type="molecule type" value="Genomic_DNA"/>
</dbReference>
<feature type="domain" description="Glycosyl transferase family 1" evidence="4">
    <location>
        <begin position="234"/>
        <end position="385"/>
    </location>
</feature>
<dbReference type="GO" id="GO:0016757">
    <property type="term" value="F:glycosyltransferase activity"/>
    <property type="evidence" value="ECO:0007669"/>
    <property type="project" value="UniProtKB-KW"/>
</dbReference>
<protein>
    <submittedName>
        <fullName evidence="6">Glycosyltransferase family 1 protein</fullName>
    </submittedName>
</protein>
<dbReference type="PANTHER" id="PTHR12526">
    <property type="entry name" value="GLYCOSYLTRANSFERASE"/>
    <property type="match status" value="1"/>
</dbReference>
<feature type="domain" description="Glycosyltransferase subfamily 4-like N-terminal" evidence="5">
    <location>
        <begin position="21"/>
        <end position="208"/>
    </location>
</feature>
<evidence type="ECO:0000259" key="5">
    <source>
        <dbReference type="Pfam" id="PF13439"/>
    </source>
</evidence>
<dbReference type="InterPro" id="IPR028098">
    <property type="entry name" value="Glyco_trans_4-like_N"/>
</dbReference>
<evidence type="ECO:0000256" key="1">
    <source>
        <dbReference type="ARBA" id="ARBA00009481"/>
    </source>
</evidence>
<dbReference type="STRING" id="1451189.CFAL_01005"/>
<keyword evidence="3 6" id="KW-0808">Transferase</keyword>
<evidence type="ECO:0000256" key="2">
    <source>
        <dbReference type="ARBA" id="ARBA00022676"/>
    </source>
</evidence>
<dbReference type="PANTHER" id="PTHR12526:SF640">
    <property type="entry name" value="COLANIC ACID BIOSYNTHESIS GLYCOSYLTRANSFERASE WCAL-RELATED"/>
    <property type="match status" value="1"/>
</dbReference>
<dbReference type="CDD" id="cd03801">
    <property type="entry name" value="GT4_PimA-like"/>
    <property type="match status" value="1"/>
</dbReference>
<comment type="caution">
    <text evidence="6">The sequence shown here is derived from an EMBL/GenBank/DDBJ whole genome shotgun (WGS) entry which is preliminary data.</text>
</comment>
<evidence type="ECO:0000313" key="6">
    <source>
        <dbReference type="EMBL" id="RIX34157.1"/>
    </source>
</evidence>
<gene>
    <name evidence="6" type="ORF">D3M95_08300</name>
</gene>